<dbReference type="RefSeq" id="WP_223465531.1">
    <property type="nucleotide sequence ID" value="NZ_JAFBIL020000001.1"/>
</dbReference>
<gene>
    <name evidence="8" type="ORF">I4X03_003250</name>
</gene>
<dbReference type="Pfam" id="PF12146">
    <property type="entry name" value="Hydrolase_4"/>
    <property type="match status" value="1"/>
</dbReference>
<dbReference type="GO" id="GO:0016787">
    <property type="term" value="F:hydrolase activity"/>
    <property type="evidence" value="ECO:0007669"/>
    <property type="project" value="UniProtKB-KW"/>
</dbReference>
<dbReference type="PANTHER" id="PTHR43722:SF1">
    <property type="entry name" value="PROLINE IMINOPEPTIDASE"/>
    <property type="match status" value="1"/>
</dbReference>
<evidence type="ECO:0000256" key="5">
    <source>
        <dbReference type="ARBA" id="ARBA00022801"/>
    </source>
</evidence>
<protein>
    <recommendedName>
        <fullName evidence="3">Proline iminopeptidase</fullName>
        <ecNumber evidence="2">3.4.11.5</ecNumber>
    </recommendedName>
    <alternativeName>
        <fullName evidence="6">Prolyl aminopeptidase</fullName>
    </alternativeName>
</protein>
<keyword evidence="9" id="KW-1185">Reference proteome</keyword>
<dbReference type="Gene3D" id="3.40.50.1820">
    <property type="entry name" value="alpha/beta hydrolase"/>
    <property type="match status" value="1"/>
</dbReference>
<evidence type="ECO:0000256" key="4">
    <source>
        <dbReference type="ARBA" id="ARBA00022490"/>
    </source>
</evidence>
<sequence length="325" mass="35639">MAATHECVRNGGNIAEERFVRIGGIEQWMTIRGASCANPVVLIVHGGPGNPMTPYAERLYGAWEKDFTLVQWDQRGAGRTFGRNKGSADAILSVERMAKDGIEVAEYVRGRLGKQKLILKGGSWGSVLGVHMAKMRPDLFAAYVGTSQLVSHPANIAASYDRVLERARAAGDSKTVASIEALGPPPWKNPRNFGVLRRATRVYEGKATDPAPKAWWTKAPGYATAEAEAEYEAGEDYAFLQFVGMDNNGMLSTIDLPKLGTRFDIPVYLIQGTEDLVTTKEVTKVYFDSITAPHKDLILLERVGHDPNAAMLDAQYKVLQSLRAR</sequence>
<evidence type="ECO:0000256" key="1">
    <source>
        <dbReference type="ARBA" id="ARBA00001585"/>
    </source>
</evidence>
<name>A0ABS7SJ94_9BURK</name>
<dbReference type="EC" id="3.4.11.5" evidence="2"/>
<reference evidence="8 9" key="2">
    <citation type="submission" date="2021-08" db="EMBL/GenBank/DDBJ databases">
        <title>Massilia sp. R798.</title>
        <authorList>
            <person name="Baek J.H."/>
            <person name="Jung H.S."/>
            <person name="Kim K.R."/>
            <person name="Jeon C.O."/>
        </authorList>
    </citation>
    <scope>NUCLEOTIDE SEQUENCE [LARGE SCALE GENOMIC DNA]</scope>
    <source>
        <strain evidence="8 9">R798</strain>
    </source>
</reference>
<comment type="caution">
    <text evidence="8">The sequence shown here is derived from an EMBL/GenBank/DDBJ whole genome shotgun (WGS) entry which is preliminary data.</text>
</comment>
<dbReference type="Proteomes" id="UP000809349">
    <property type="component" value="Unassembled WGS sequence"/>
</dbReference>
<comment type="catalytic activity">
    <reaction evidence="1">
        <text>Release of N-terminal proline from a peptide.</text>
        <dbReference type="EC" id="3.4.11.5"/>
    </reaction>
</comment>
<organism evidence="8 9">
    <name type="scientific">Massilia soli</name>
    <dbReference type="NCBI Taxonomy" id="2792854"/>
    <lineage>
        <taxon>Bacteria</taxon>
        <taxon>Pseudomonadati</taxon>
        <taxon>Pseudomonadota</taxon>
        <taxon>Betaproteobacteria</taxon>
        <taxon>Burkholderiales</taxon>
        <taxon>Oxalobacteraceae</taxon>
        <taxon>Telluria group</taxon>
        <taxon>Massilia</taxon>
    </lineage>
</organism>
<evidence type="ECO:0000313" key="9">
    <source>
        <dbReference type="Proteomes" id="UP000809349"/>
    </source>
</evidence>
<dbReference type="InterPro" id="IPR022742">
    <property type="entry name" value="Hydrolase_4"/>
</dbReference>
<keyword evidence="5 8" id="KW-0378">Hydrolase</keyword>
<keyword evidence="4" id="KW-0963">Cytoplasm</keyword>
<evidence type="ECO:0000256" key="6">
    <source>
        <dbReference type="ARBA" id="ARBA00029605"/>
    </source>
</evidence>
<dbReference type="InterPro" id="IPR005944">
    <property type="entry name" value="Pro_iminopeptidase"/>
</dbReference>
<proteinExistence type="predicted"/>
<dbReference type="PRINTS" id="PR00793">
    <property type="entry name" value="PROAMNOPTASE"/>
</dbReference>
<dbReference type="SUPFAM" id="SSF53474">
    <property type="entry name" value="alpha/beta-Hydrolases"/>
    <property type="match status" value="1"/>
</dbReference>
<evidence type="ECO:0000256" key="3">
    <source>
        <dbReference type="ARBA" id="ARBA00021843"/>
    </source>
</evidence>
<evidence type="ECO:0000313" key="8">
    <source>
        <dbReference type="EMBL" id="MBZ2206273.1"/>
    </source>
</evidence>
<dbReference type="EMBL" id="JAFBIL020000001">
    <property type="protein sequence ID" value="MBZ2206273.1"/>
    <property type="molecule type" value="Genomic_DNA"/>
</dbReference>
<evidence type="ECO:0000256" key="2">
    <source>
        <dbReference type="ARBA" id="ARBA00012568"/>
    </source>
</evidence>
<dbReference type="PANTHER" id="PTHR43722">
    <property type="entry name" value="PROLINE IMINOPEPTIDASE"/>
    <property type="match status" value="1"/>
</dbReference>
<reference evidence="8 9" key="1">
    <citation type="submission" date="2021-01" db="EMBL/GenBank/DDBJ databases">
        <authorList>
            <person name="Ruan W."/>
            <person name="Khan S.A."/>
            <person name="Jeon C.O."/>
        </authorList>
    </citation>
    <scope>NUCLEOTIDE SEQUENCE [LARGE SCALE GENOMIC DNA]</scope>
    <source>
        <strain evidence="8 9">R798</strain>
    </source>
</reference>
<accession>A0ABS7SJ94</accession>
<evidence type="ECO:0000259" key="7">
    <source>
        <dbReference type="Pfam" id="PF12146"/>
    </source>
</evidence>
<dbReference type="InterPro" id="IPR002410">
    <property type="entry name" value="Peptidase_S33"/>
</dbReference>
<dbReference type="InterPro" id="IPR029058">
    <property type="entry name" value="AB_hydrolase_fold"/>
</dbReference>
<feature type="domain" description="Serine aminopeptidase S33" evidence="7">
    <location>
        <begin position="39"/>
        <end position="306"/>
    </location>
</feature>